<comment type="subcellular location">
    <subcellularLocation>
        <location evidence="1">Nucleus</location>
    </subcellularLocation>
</comment>
<comment type="caution">
    <text evidence="10">The sequence shown here is derived from an EMBL/GenBank/DDBJ whole genome shotgun (WGS) entry which is preliminary data.</text>
</comment>
<name>A0AAV5G8B1_9BASI</name>
<gene>
    <name evidence="10" type="ORF">Rhopal_001771-T1</name>
</gene>
<reference evidence="10 11" key="1">
    <citation type="submission" date="2021-12" db="EMBL/GenBank/DDBJ databases">
        <title>High titer production of polyol ester of fatty acids by Rhodotorula paludigena BS15 towards product separation-free biomass refinery.</title>
        <authorList>
            <person name="Mano J."/>
            <person name="Ono H."/>
            <person name="Tanaka T."/>
            <person name="Naito K."/>
            <person name="Sushida H."/>
            <person name="Ike M."/>
            <person name="Tokuyasu K."/>
            <person name="Kitaoka M."/>
        </authorList>
    </citation>
    <scope>NUCLEOTIDE SEQUENCE [LARGE SCALE GENOMIC DNA]</scope>
    <source>
        <strain evidence="10 11">BS15</strain>
    </source>
</reference>
<dbReference type="SMART" id="SM00355">
    <property type="entry name" value="ZnF_C2H2"/>
    <property type="match status" value="3"/>
</dbReference>
<feature type="domain" description="C2H2-type" evidence="9">
    <location>
        <begin position="606"/>
        <end position="634"/>
    </location>
</feature>
<feature type="region of interest" description="Disordered" evidence="8">
    <location>
        <begin position="546"/>
        <end position="584"/>
    </location>
</feature>
<evidence type="ECO:0000256" key="1">
    <source>
        <dbReference type="ARBA" id="ARBA00004123"/>
    </source>
</evidence>
<dbReference type="GO" id="GO:0008270">
    <property type="term" value="F:zinc ion binding"/>
    <property type="evidence" value="ECO:0007669"/>
    <property type="project" value="UniProtKB-KW"/>
</dbReference>
<organism evidence="10 11">
    <name type="scientific">Rhodotorula paludigena</name>
    <dbReference type="NCBI Taxonomy" id="86838"/>
    <lineage>
        <taxon>Eukaryota</taxon>
        <taxon>Fungi</taxon>
        <taxon>Dikarya</taxon>
        <taxon>Basidiomycota</taxon>
        <taxon>Pucciniomycotina</taxon>
        <taxon>Microbotryomycetes</taxon>
        <taxon>Sporidiobolales</taxon>
        <taxon>Sporidiobolaceae</taxon>
        <taxon>Rhodotorula</taxon>
    </lineage>
</organism>
<evidence type="ECO:0000313" key="10">
    <source>
        <dbReference type="EMBL" id="GJN88801.1"/>
    </source>
</evidence>
<evidence type="ECO:0000313" key="11">
    <source>
        <dbReference type="Proteomes" id="UP001342314"/>
    </source>
</evidence>
<keyword evidence="11" id="KW-1185">Reference proteome</keyword>
<dbReference type="GO" id="GO:0005634">
    <property type="term" value="C:nucleus"/>
    <property type="evidence" value="ECO:0007669"/>
    <property type="project" value="UniProtKB-SubCell"/>
</dbReference>
<dbReference type="PROSITE" id="PS50157">
    <property type="entry name" value="ZINC_FINGER_C2H2_2"/>
    <property type="match status" value="2"/>
</dbReference>
<protein>
    <recommendedName>
        <fullName evidence="9">C2H2-type domain-containing protein</fullName>
    </recommendedName>
</protein>
<accession>A0AAV5G8B1</accession>
<keyword evidence="6" id="KW-0539">Nucleus</keyword>
<dbReference type="Proteomes" id="UP001342314">
    <property type="component" value="Unassembled WGS sequence"/>
</dbReference>
<feature type="compositionally biased region" description="Basic and acidic residues" evidence="8">
    <location>
        <begin position="22"/>
        <end position="36"/>
    </location>
</feature>
<proteinExistence type="predicted"/>
<feature type="compositionally biased region" description="Basic and acidic residues" evidence="8">
    <location>
        <begin position="718"/>
        <end position="728"/>
    </location>
</feature>
<evidence type="ECO:0000259" key="9">
    <source>
        <dbReference type="PROSITE" id="PS50157"/>
    </source>
</evidence>
<keyword evidence="3" id="KW-0677">Repeat</keyword>
<dbReference type="InterPro" id="IPR050888">
    <property type="entry name" value="ZnF_C2H2-type_TF"/>
</dbReference>
<keyword evidence="4 7" id="KW-0863">Zinc-finger</keyword>
<feature type="region of interest" description="Disordered" evidence="8">
    <location>
        <begin position="139"/>
        <end position="165"/>
    </location>
</feature>
<dbReference type="Gene3D" id="3.30.160.60">
    <property type="entry name" value="Classic Zinc Finger"/>
    <property type="match status" value="1"/>
</dbReference>
<evidence type="ECO:0000256" key="2">
    <source>
        <dbReference type="ARBA" id="ARBA00022723"/>
    </source>
</evidence>
<dbReference type="SUPFAM" id="SSF57667">
    <property type="entry name" value="beta-beta-alpha zinc fingers"/>
    <property type="match status" value="1"/>
</dbReference>
<dbReference type="InterPro" id="IPR013087">
    <property type="entry name" value="Znf_C2H2_type"/>
</dbReference>
<evidence type="ECO:0000256" key="3">
    <source>
        <dbReference type="ARBA" id="ARBA00022737"/>
    </source>
</evidence>
<keyword evidence="5" id="KW-0862">Zinc</keyword>
<feature type="compositionally biased region" description="Low complexity" evidence="8">
    <location>
        <begin position="801"/>
        <end position="815"/>
    </location>
</feature>
<dbReference type="EMBL" id="BQKY01000003">
    <property type="protein sequence ID" value="GJN88801.1"/>
    <property type="molecule type" value="Genomic_DNA"/>
</dbReference>
<keyword evidence="2" id="KW-0479">Metal-binding</keyword>
<evidence type="ECO:0000256" key="5">
    <source>
        <dbReference type="ARBA" id="ARBA00022833"/>
    </source>
</evidence>
<sequence length="842" mass="91024">MPQPGVESGYDSVGQNGTVAWEMRDEATGRLSEEGRGSTVRASTAKGDGPTARTETGREQEWMCWTEVVEQMARMESDLRLRGLLNIATITPRSPLPAQQQLDQSALPAAPAAFVPSRATAPRAFQHAHVANVAAEQAARATTSQLTTSPLLDEAPKPPAPPKKLCLPPELTGSLEGIESRLAEGLADGALNPLGAGPPPASTGGKVAPLIVFIWWDSETEDWVIVVVTIPYVVAWAQMVVEERLGLVAGQYRLELGIAVGSANTMHSALPLHDRLEYRFSFRRLLEEVLPEADHIFTIGERGIGYNAYGLYHDFLPRIKLGTKITCLRGGATVIPRVIDPNVLRDRIAERLVEDGVLPDPQTGKKRAAPSLLELAAKYSTGEAAAKGAGEAQSDEDAVLAAAMSGYIGRGLISIGKRISLVDGAAQRMPNGLRHAGKSDAKVSKQLGELDTVDDASVVAADEAVVDEMDETDGDYAPATSTTQKIRKTRAPIVGFRPARSHSKSADLLAAAFDVPIEGSKTCTVVGCRSLWTHAMYRLCDRHDQERREPNATKIPAAHGRVEAGPGPSTSASREKHRAGKEKQELMDAVVEEPEDEGADRTGGTFSCSQCPTHFVKRSSLVEHVKRLHSTPTDYVCRLDPACKKVYSRSDTRAAHEKSQHPEQWQLARTCEEEDCNRSFKTVHELRSHENFHKHNDPPASRTCFECQMLFSNQSQGRETHNEKKHGQTDGTIPQDSRGRKRKTVSAPSSSNAPKKRRTTIEVFDDDDDDLKSGSLARDTSKKRAPETSPSGPATKRRPFSSSAASASVGTPSASKTATTRDAATGKPSNSAVKIKTLGTKP</sequence>
<evidence type="ECO:0000256" key="4">
    <source>
        <dbReference type="ARBA" id="ARBA00022771"/>
    </source>
</evidence>
<dbReference type="PROSITE" id="PS00028">
    <property type="entry name" value="ZINC_FINGER_C2H2_1"/>
    <property type="match status" value="2"/>
</dbReference>
<evidence type="ECO:0000256" key="7">
    <source>
        <dbReference type="PROSITE-ProRule" id="PRU00042"/>
    </source>
</evidence>
<feature type="compositionally biased region" description="Polar residues" evidence="8">
    <location>
        <begin position="816"/>
        <end position="832"/>
    </location>
</feature>
<evidence type="ECO:0000256" key="8">
    <source>
        <dbReference type="SAM" id="MobiDB-lite"/>
    </source>
</evidence>
<dbReference type="InterPro" id="IPR036236">
    <property type="entry name" value="Znf_C2H2_sf"/>
</dbReference>
<dbReference type="AlphaFoldDB" id="A0AAV5G8B1"/>
<feature type="region of interest" description="Disordered" evidence="8">
    <location>
        <begin position="715"/>
        <end position="842"/>
    </location>
</feature>
<evidence type="ECO:0000256" key="6">
    <source>
        <dbReference type="ARBA" id="ARBA00023242"/>
    </source>
</evidence>
<dbReference type="PANTHER" id="PTHR24406">
    <property type="entry name" value="TRANSCRIPTIONAL REPRESSOR CTCFL-RELATED"/>
    <property type="match status" value="1"/>
</dbReference>
<feature type="domain" description="C2H2-type" evidence="9">
    <location>
        <begin position="669"/>
        <end position="698"/>
    </location>
</feature>
<feature type="region of interest" description="Disordered" evidence="8">
    <location>
        <begin position="1"/>
        <end position="58"/>
    </location>
</feature>